<keyword evidence="6 10" id="KW-0040">ANK repeat</keyword>
<dbReference type="GO" id="GO:0070679">
    <property type="term" value="F:inositol 1,4,5 trisphosphate binding"/>
    <property type="evidence" value="ECO:0007669"/>
    <property type="project" value="TreeGrafter"/>
</dbReference>
<dbReference type="GO" id="GO:0015279">
    <property type="term" value="F:store-operated calcium channel activity"/>
    <property type="evidence" value="ECO:0007669"/>
    <property type="project" value="TreeGrafter"/>
</dbReference>
<evidence type="ECO:0000256" key="8">
    <source>
        <dbReference type="ARBA" id="ARBA00023136"/>
    </source>
</evidence>
<feature type="compositionally biased region" description="Basic and acidic residues" evidence="11">
    <location>
        <begin position="1407"/>
        <end position="1432"/>
    </location>
</feature>
<dbReference type="Pfam" id="PF08344">
    <property type="entry name" value="TRP_2"/>
    <property type="match status" value="1"/>
</dbReference>
<evidence type="ECO:0000256" key="1">
    <source>
        <dbReference type="ARBA" id="ARBA00004141"/>
    </source>
</evidence>
<evidence type="ECO:0000256" key="7">
    <source>
        <dbReference type="ARBA" id="ARBA00023065"/>
    </source>
</evidence>
<feature type="compositionally biased region" description="Polar residues" evidence="11">
    <location>
        <begin position="432"/>
        <end position="449"/>
    </location>
</feature>
<evidence type="ECO:0000256" key="6">
    <source>
        <dbReference type="ARBA" id="ARBA00023043"/>
    </source>
</evidence>
<comment type="subcellular location">
    <subcellularLocation>
        <location evidence="1">Membrane</location>
        <topology evidence="1">Multi-pass membrane protein</topology>
    </subcellularLocation>
</comment>
<dbReference type="GO" id="GO:0007338">
    <property type="term" value="P:single fertilization"/>
    <property type="evidence" value="ECO:0007669"/>
    <property type="project" value="TreeGrafter"/>
</dbReference>
<dbReference type="SMART" id="SM00248">
    <property type="entry name" value="ANK"/>
    <property type="match status" value="2"/>
</dbReference>
<feature type="compositionally biased region" description="Basic and acidic residues" evidence="11">
    <location>
        <begin position="26"/>
        <end position="41"/>
    </location>
</feature>
<feature type="repeat" description="ANK" evidence="10">
    <location>
        <begin position="265"/>
        <end position="297"/>
    </location>
</feature>
<protein>
    <submittedName>
        <fullName evidence="14">Transient-receptor-potential protein</fullName>
    </submittedName>
</protein>
<feature type="compositionally biased region" description="Acidic residues" evidence="11">
    <location>
        <begin position="402"/>
        <end position="411"/>
    </location>
</feature>
<dbReference type="SUPFAM" id="SSF48403">
    <property type="entry name" value="Ankyrin repeat"/>
    <property type="match status" value="1"/>
</dbReference>
<evidence type="ECO:0000256" key="9">
    <source>
        <dbReference type="ARBA" id="ARBA00023303"/>
    </source>
</evidence>
<keyword evidence="2" id="KW-0813">Transport</keyword>
<name>A0A4E0RDZ6_FASHE</name>
<dbReference type="InterPro" id="IPR013555">
    <property type="entry name" value="TRP_dom"/>
</dbReference>
<keyword evidence="4" id="KW-0677">Repeat</keyword>
<gene>
    <name evidence="14" type="ORF">D915_003587</name>
</gene>
<evidence type="ECO:0000256" key="12">
    <source>
        <dbReference type="SAM" id="Phobius"/>
    </source>
</evidence>
<evidence type="ECO:0000256" key="3">
    <source>
        <dbReference type="ARBA" id="ARBA00022692"/>
    </source>
</evidence>
<evidence type="ECO:0000259" key="13">
    <source>
        <dbReference type="SMART" id="SM01420"/>
    </source>
</evidence>
<feature type="domain" description="Transient receptor ion channel" evidence="13">
    <location>
        <begin position="300"/>
        <end position="362"/>
    </location>
</feature>
<dbReference type="InterPro" id="IPR005821">
    <property type="entry name" value="Ion_trans_dom"/>
</dbReference>
<proteinExistence type="predicted"/>
<feature type="region of interest" description="Disordered" evidence="11">
    <location>
        <begin position="432"/>
        <end position="452"/>
    </location>
</feature>
<keyword evidence="3 12" id="KW-0812">Transmembrane</keyword>
<feature type="transmembrane region" description="Helical" evidence="12">
    <location>
        <begin position="715"/>
        <end position="735"/>
    </location>
</feature>
<evidence type="ECO:0000256" key="5">
    <source>
        <dbReference type="ARBA" id="ARBA00022989"/>
    </source>
</evidence>
<dbReference type="PRINTS" id="PR01097">
    <property type="entry name" value="TRNSRECEPTRP"/>
</dbReference>
<keyword evidence="8 12" id="KW-0472">Membrane</keyword>
<evidence type="ECO:0000313" key="14">
    <source>
        <dbReference type="EMBL" id="THD25743.1"/>
    </source>
</evidence>
<comment type="caution">
    <text evidence="14">The sequence shown here is derived from an EMBL/GenBank/DDBJ whole genome shotgun (WGS) entry which is preliminary data.</text>
</comment>
<accession>A0A4E0RDZ6</accession>
<feature type="region of interest" description="Disordered" evidence="11">
    <location>
        <begin position="394"/>
        <end position="414"/>
    </location>
</feature>
<dbReference type="InterPro" id="IPR002110">
    <property type="entry name" value="Ankyrin_rpt"/>
</dbReference>
<feature type="transmembrane region" description="Helical" evidence="12">
    <location>
        <begin position="826"/>
        <end position="848"/>
    </location>
</feature>
<dbReference type="InterPro" id="IPR036770">
    <property type="entry name" value="Ankyrin_rpt-contain_sf"/>
</dbReference>
<feature type="region of interest" description="Disordered" evidence="11">
    <location>
        <begin position="538"/>
        <end position="571"/>
    </location>
</feature>
<evidence type="ECO:0000256" key="4">
    <source>
        <dbReference type="ARBA" id="ARBA00022737"/>
    </source>
</evidence>
<reference evidence="14" key="1">
    <citation type="submission" date="2019-03" db="EMBL/GenBank/DDBJ databases">
        <title>Improved annotation for the trematode Fasciola hepatica.</title>
        <authorList>
            <person name="Choi Y.-J."/>
            <person name="Martin J."/>
            <person name="Mitreva M."/>
        </authorList>
    </citation>
    <scope>NUCLEOTIDE SEQUENCE [LARGE SCALE GENOMIC DNA]</scope>
</reference>
<dbReference type="Pfam" id="PF12796">
    <property type="entry name" value="Ank_2"/>
    <property type="match status" value="1"/>
</dbReference>
<keyword evidence="15" id="KW-1185">Reference proteome</keyword>
<dbReference type="GO" id="GO:0034703">
    <property type="term" value="C:cation channel complex"/>
    <property type="evidence" value="ECO:0007669"/>
    <property type="project" value="TreeGrafter"/>
</dbReference>
<organism evidence="14 15">
    <name type="scientific">Fasciola hepatica</name>
    <name type="common">Liver fluke</name>
    <dbReference type="NCBI Taxonomy" id="6192"/>
    <lineage>
        <taxon>Eukaryota</taxon>
        <taxon>Metazoa</taxon>
        <taxon>Spiralia</taxon>
        <taxon>Lophotrochozoa</taxon>
        <taxon>Platyhelminthes</taxon>
        <taxon>Trematoda</taxon>
        <taxon>Digenea</taxon>
        <taxon>Plagiorchiida</taxon>
        <taxon>Echinostomata</taxon>
        <taxon>Echinostomatoidea</taxon>
        <taxon>Fasciolidae</taxon>
        <taxon>Fasciola</taxon>
    </lineage>
</organism>
<dbReference type="InterPro" id="IPR002153">
    <property type="entry name" value="TRPC_channel"/>
</dbReference>
<dbReference type="PANTHER" id="PTHR10117">
    <property type="entry name" value="TRANSIENT RECEPTOR POTENTIAL CHANNEL"/>
    <property type="match status" value="1"/>
</dbReference>
<sequence>MPRRGSKESEIPSQSASVTKSPRKSIVFDRGTKPVESEKDLPTGAVSRNRFRRLTTGSLYQSRNEARKSSDGGYHPLSRSPMDPISSLLGLDGSGASYEADGGDPSLHSPSIVSRARRVKRYVRSTPSAFGTDNYSTALGPLQEKHVLNPLERVFLEAAERGDKSTLIRCLTFREKVNVNCVNMLGRTAIQIAVDNENIELVELLLKQPGIKIGDALLYAIQEGVYRIVEMLIDHPSITKEMLGSAWTDRVELVHTEEESHDFSSDISPVILAAVCNQFEILQLLLNRGARIEEPHKGSCSCVKCYRLLNEDPLKHTLQRINTYRALASPAWMSLTSPDPILTAFELSSELLHLASTENEFKETFISLCEQCRKYACDLLDLCRGTGEVVAVLSKSNSSDTENSDTEDEPEGLAHQSVDPIHEPAAVCNNPTLPGTNSTAGVRTESSPCDSRPEIQDWRALANRANGTKRKHMKSDLFYYRSVSSSQLRQGVSFESQHTVSDEMGDDMTATSMNNLQKLGGYSKTSVDGSRYLHVPVSQPGQRVSIRDSRDSSQIGPGSVLKNESTGPGTSVNLNTNDSTSDDVVTVGYSGTAGTRSTLFCEPRKVSFDHESSDPIGSLQTESSQWISRKTQCCGCHPCGVCCRKCGSSNRTMGVSKKPRREMNEFCSFKLDRLKLAIKHEQKRFVAHPHCQHLLTTLWYDQLPGWRKRHPLTKFLLCFCFIVIMPILAPVYLLHPHGKIGQLMRSPLIKFINHSASFAIFIILLLIASMDSSTQESLRTRSEIRGPDPNKIEIFILWWVIGFVWSEMKQIWEEGFKAYVRQWWNWLDFLMLALYLTTVALRVVAMILRKTAKYGTEPTPRTEWPSADPTLLSEALFSIAHIFSFARIIFLFQVNEHLGPLQISLGNMLIDITKFIFIFLLVISSFACGLHQLYYYYVSKQEDYRPAAFSSLVNSYQTLFWNLFGSSQLSHFEVRSVNSDTGSRQTMPAARNTMIVGEILLLIYHAMAIIVLVNMLIAMMSNSFQTIQNHADTEWKFARSKLWVGYFDEGSTLPPPLNTIVSPKSIFRFIHSLYKLVRRCVCACYHRGRVQSERYTTSVNPVTWDHVTSVPNTTKSMPAWYDVAGQQRYITVDQTRPAGRSTVQSVEKTDKPTKTVKKRPTFYQTVMCRLVRRYIHQSKKTMRQDGVNEDDLLEIKQDISSLRYELREDRKREVARTIGHLEGLKRDLLEELNKQFAKTKHMFSAQHGAYHSVNRSMGVLSGTADELSLLHATPSPAVSRSITGELSRPAGPIKSLSLSFCADEPQACSLSYGRETQHIYDEIKQLALMNTAYEGPYGNGGQILERYLPIHTFTQLKYDILRGVRSEMQQLIQELRKPNANEPTQTSIFPERHTGTVIEDPQGEWHGGNDRTVEQQKREISKISSSRSERVQTKVSPSSIPPLVVDLHRGSTTRSHQPPRPLIRQSRRSVSPADPEQLTADQATPSFVTEAATTLTASTIPTTTTTISSTSPIGRSSSNRTVTTNILPGSINTLTRNRLESRIYSHDTIQDPDRKSSV</sequence>
<dbReference type="PANTHER" id="PTHR10117:SF80">
    <property type="entry name" value="TRANSIENT-RECEPTOR-POTENTIAL-LIKE PROTEIN"/>
    <property type="match status" value="1"/>
</dbReference>
<evidence type="ECO:0000256" key="2">
    <source>
        <dbReference type="ARBA" id="ARBA00022448"/>
    </source>
</evidence>
<keyword evidence="5 12" id="KW-1133">Transmembrane helix</keyword>
<evidence type="ECO:0000256" key="10">
    <source>
        <dbReference type="PROSITE-ProRule" id="PRU00023"/>
    </source>
</evidence>
<keyword evidence="7" id="KW-0406">Ion transport</keyword>
<evidence type="ECO:0000256" key="11">
    <source>
        <dbReference type="SAM" id="MobiDB-lite"/>
    </source>
</evidence>
<keyword evidence="9" id="KW-0407">Ion channel</keyword>
<evidence type="ECO:0000313" key="15">
    <source>
        <dbReference type="Proteomes" id="UP000230066"/>
    </source>
</evidence>
<dbReference type="EMBL" id="JXXN02001009">
    <property type="protein sequence ID" value="THD25743.1"/>
    <property type="molecule type" value="Genomic_DNA"/>
</dbReference>
<dbReference type="PROSITE" id="PS50088">
    <property type="entry name" value="ANK_REPEAT"/>
    <property type="match status" value="1"/>
</dbReference>
<feature type="compositionally biased region" description="Basic and acidic residues" evidence="11">
    <location>
        <begin position="1"/>
        <end position="10"/>
    </location>
</feature>
<feature type="transmembrane region" description="Helical" evidence="12">
    <location>
        <begin position="869"/>
        <end position="892"/>
    </location>
</feature>
<feature type="compositionally biased region" description="Polar residues" evidence="11">
    <location>
        <begin position="552"/>
        <end position="571"/>
    </location>
</feature>
<dbReference type="Gene3D" id="1.25.40.20">
    <property type="entry name" value="Ankyrin repeat-containing domain"/>
    <property type="match status" value="1"/>
</dbReference>
<feature type="compositionally biased region" description="Polar residues" evidence="11">
    <location>
        <begin position="11"/>
        <end position="20"/>
    </location>
</feature>
<feature type="transmembrane region" description="Helical" evidence="12">
    <location>
        <begin position="999"/>
        <end position="1020"/>
    </location>
</feature>
<dbReference type="SMART" id="SM01420">
    <property type="entry name" value="TRP_2"/>
    <property type="match status" value="1"/>
</dbReference>
<dbReference type="GO" id="GO:0005886">
    <property type="term" value="C:plasma membrane"/>
    <property type="evidence" value="ECO:0007669"/>
    <property type="project" value="TreeGrafter"/>
</dbReference>
<feature type="region of interest" description="Disordered" evidence="11">
    <location>
        <begin position="1378"/>
        <end position="1485"/>
    </location>
</feature>
<dbReference type="Pfam" id="PF00520">
    <property type="entry name" value="Ion_trans"/>
    <property type="match status" value="1"/>
</dbReference>
<dbReference type="Proteomes" id="UP000230066">
    <property type="component" value="Unassembled WGS sequence"/>
</dbReference>
<feature type="region of interest" description="Disordered" evidence="11">
    <location>
        <begin position="1"/>
        <end position="90"/>
    </location>
</feature>
<feature type="transmembrane region" description="Helical" evidence="12">
    <location>
        <begin position="747"/>
        <end position="768"/>
    </location>
</feature>
<dbReference type="GO" id="GO:0051480">
    <property type="term" value="P:regulation of cytosolic calcium ion concentration"/>
    <property type="evidence" value="ECO:0007669"/>
    <property type="project" value="TreeGrafter"/>
</dbReference>
<feature type="transmembrane region" description="Helical" evidence="12">
    <location>
        <begin position="912"/>
        <end position="937"/>
    </location>
</feature>